<evidence type="ECO:0000313" key="1">
    <source>
        <dbReference type="RefSeq" id="XP_016988328.1"/>
    </source>
</evidence>
<dbReference type="RefSeq" id="XP_016988328.1">
    <property type="nucleotide sequence ID" value="XM_017132839.1"/>
</dbReference>
<accession>A0A6P4FLL4</accession>
<organism evidence="1">
    <name type="scientific">Drosophila rhopaloa</name>
    <name type="common">Fruit fly</name>
    <dbReference type="NCBI Taxonomy" id="1041015"/>
    <lineage>
        <taxon>Eukaryota</taxon>
        <taxon>Metazoa</taxon>
        <taxon>Ecdysozoa</taxon>
        <taxon>Arthropoda</taxon>
        <taxon>Hexapoda</taxon>
        <taxon>Insecta</taxon>
        <taxon>Pterygota</taxon>
        <taxon>Neoptera</taxon>
        <taxon>Endopterygota</taxon>
        <taxon>Diptera</taxon>
        <taxon>Brachycera</taxon>
        <taxon>Muscomorpha</taxon>
        <taxon>Ephydroidea</taxon>
        <taxon>Drosophilidae</taxon>
        <taxon>Drosophila</taxon>
        <taxon>Sophophora</taxon>
    </lineage>
</organism>
<reference evidence="1" key="1">
    <citation type="submission" date="2025-08" db="UniProtKB">
        <authorList>
            <consortium name="RefSeq"/>
        </authorList>
    </citation>
    <scope>IDENTIFICATION</scope>
</reference>
<proteinExistence type="predicted"/>
<sequence length="225" mass="25529">MKDLLCSIDTYDFKALITIEGSVRKLEVIRGHTPNYISELLTPLLVKSKTEGNVTEYDAQLAKIQQAKGVINETLSAILTLSLNDTFDREAAITKCENFLVSYGTSEQPTRSSSQNISTSDNLIVNPSKCSYMWERKTECIAYLSMSTMERIKLIYLSDKLADIFYAINQDPSALICRQRMHTYIKTYYKEWAYKVPQLNTGDSLKITLCVDGDVKVDIVNKDTF</sequence>
<protein>
    <submittedName>
        <fullName evidence="1">Uncharacterized protein LOC108050925</fullName>
    </submittedName>
</protein>
<name>A0A6P4FLL4_DRORH</name>
<gene>
    <name evidence="1" type="primary">LOC108050925</name>
</gene>
<dbReference type="AlphaFoldDB" id="A0A6P4FLL4"/>